<protein>
    <submittedName>
        <fullName evidence="2">Uncharacterized protein</fullName>
    </submittedName>
</protein>
<dbReference type="AlphaFoldDB" id="A0A0E0DHL2"/>
<name>A0A0E0DHL2_9ORYZ</name>
<feature type="compositionally biased region" description="Basic residues" evidence="1">
    <location>
        <begin position="176"/>
        <end position="188"/>
    </location>
</feature>
<proteinExistence type="predicted"/>
<dbReference type="EnsemblPlants" id="OMERI04G19090.1">
    <property type="protein sequence ID" value="OMERI04G19090.1"/>
    <property type="gene ID" value="OMERI04G19090"/>
</dbReference>
<feature type="compositionally biased region" description="Basic and acidic residues" evidence="1">
    <location>
        <begin position="108"/>
        <end position="122"/>
    </location>
</feature>
<reference evidence="2" key="2">
    <citation type="submission" date="2018-05" db="EMBL/GenBank/DDBJ databases">
        <title>OmerRS3 (Oryza meridionalis Reference Sequence Version 3).</title>
        <authorList>
            <person name="Zhang J."/>
            <person name="Kudrna D."/>
            <person name="Lee S."/>
            <person name="Talag J."/>
            <person name="Welchert J."/>
            <person name="Wing R.A."/>
        </authorList>
    </citation>
    <scope>NUCLEOTIDE SEQUENCE [LARGE SCALE GENOMIC DNA]</scope>
    <source>
        <strain evidence="2">cv. OR44</strain>
    </source>
</reference>
<dbReference type="Gramene" id="OMERI04G19090.1">
    <property type="protein sequence ID" value="OMERI04G19090.1"/>
    <property type="gene ID" value="OMERI04G19090"/>
</dbReference>
<sequence>MAVILDILSACAGGSHVPASRLRAFPPPIRPTFLQFLPCLLLSTHARSSWRDGDAQCPRTPLTNAQTFNLLLSTGPLADISNLSAANLQKKRAREKYASLSIGQKADIVRKNRENRQRRSEQSKNINLTSSPTVYKIMLFKMQPPHSDISSLSAAEIKRKRARERYASLSPGRKEARNKKARESRKRKNESSQNM</sequence>
<keyword evidence="3" id="KW-1185">Reference proteome</keyword>
<feature type="region of interest" description="Disordered" evidence="1">
    <location>
        <begin position="160"/>
        <end position="195"/>
    </location>
</feature>
<dbReference type="Proteomes" id="UP000008021">
    <property type="component" value="Chromosome 4"/>
</dbReference>
<organism evidence="2">
    <name type="scientific">Oryza meridionalis</name>
    <dbReference type="NCBI Taxonomy" id="40149"/>
    <lineage>
        <taxon>Eukaryota</taxon>
        <taxon>Viridiplantae</taxon>
        <taxon>Streptophyta</taxon>
        <taxon>Embryophyta</taxon>
        <taxon>Tracheophyta</taxon>
        <taxon>Spermatophyta</taxon>
        <taxon>Magnoliopsida</taxon>
        <taxon>Liliopsida</taxon>
        <taxon>Poales</taxon>
        <taxon>Poaceae</taxon>
        <taxon>BOP clade</taxon>
        <taxon>Oryzoideae</taxon>
        <taxon>Oryzeae</taxon>
        <taxon>Oryzinae</taxon>
        <taxon>Oryza</taxon>
    </lineage>
</organism>
<feature type="region of interest" description="Disordered" evidence="1">
    <location>
        <begin position="108"/>
        <end position="128"/>
    </location>
</feature>
<accession>A0A0E0DHL2</accession>
<evidence type="ECO:0000256" key="1">
    <source>
        <dbReference type="SAM" id="MobiDB-lite"/>
    </source>
</evidence>
<dbReference type="HOGENOM" id="CLU_1398331_0_0_1"/>
<evidence type="ECO:0000313" key="2">
    <source>
        <dbReference type="EnsemblPlants" id="OMERI04G19090.1"/>
    </source>
</evidence>
<evidence type="ECO:0000313" key="3">
    <source>
        <dbReference type="Proteomes" id="UP000008021"/>
    </source>
</evidence>
<reference evidence="2" key="1">
    <citation type="submission" date="2015-04" db="UniProtKB">
        <authorList>
            <consortium name="EnsemblPlants"/>
        </authorList>
    </citation>
    <scope>IDENTIFICATION</scope>
</reference>